<keyword evidence="1" id="KW-0479">Metal-binding</keyword>
<evidence type="ECO:0000256" key="1">
    <source>
        <dbReference type="ARBA" id="ARBA00022723"/>
    </source>
</evidence>
<evidence type="ECO:0000313" key="8">
    <source>
        <dbReference type="Proteomes" id="UP000261500"/>
    </source>
</evidence>
<dbReference type="KEGG" id="plai:106939654"/>
<proteinExistence type="predicted"/>
<dbReference type="GO" id="GO:0008270">
    <property type="term" value="F:zinc ion binding"/>
    <property type="evidence" value="ECO:0007669"/>
    <property type="project" value="UniProtKB-KW"/>
</dbReference>
<dbReference type="GeneID" id="106939654"/>
<protein>
    <submittedName>
        <fullName evidence="7">Uncharacterized LOC106939654</fullName>
    </submittedName>
</protein>
<feature type="region of interest" description="Disordered" evidence="5">
    <location>
        <begin position="324"/>
        <end position="404"/>
    </location>
</feature>
<feature type="region of interest" description="Disordered" evidence="5">
    <location>
        <begin position="1"/>
        <end position="60"/>
    </location>
</feature>
<dbReference type="RefSeq" id="XP_014877608.1">
    <property type="nucleotide sequence ID" value="XM_015022122.1"/>
</dbReference>
<sequence>MVAEGTPHHKMEQLDELSLGAGLEVAEEAGCGEEEEELCHQPEPGMEDAPPDAKMEDAPPGTITMEQRWRQQFPDLRCCSVVLLRLPVETLRLRRWGGAERRRSRRVRSRDLWSGWDWMEPLDPENGGTGTRGFVKKVEVNAPEDEPGKTQSQLQLMRRLEPPSGPAHPDDGAALGEPPQSDHTYCLGFNTPESSSQSLEDRPPSRLSSWAQRDRDGHCSPAEKKNVPSVVLRKVTGDQWVLRTGSVKEEEEEDKEEVQTKNKKRNETSASGQKMRRQACRSCAACLRENCGVCTFCRDMRKFGGPSRMKQKCVRRRCLLLSAQKQPTRQQNRPGEQKEPSDPVRPGDDTDSPDAQQDGVRRWRHERTAGRREEVRKRMWMKRRKRRRGQTGGASETRNGWIGPLMKSEEEETPLSHCHQLTGASGTSSAPTGTHLQWNLTLDSCHLPSTTLSDSALTCLSGLLPQDGSVLHVSTGLTFIPHPLPHSAAVQSPEPKEEEQPISIELYGREAALWTGTSEEGKFYEVEVELPDPESDQNTMTTSSPSHSDITADITCKRPDFISLEPQGFCLLGGGARCAGGRGLFHLLKALRSTVLPAHWVAVMAAGPELQLLQCCRLSSMRDAIVHVQSDRSFQVSVRSRLLPDGHRLYRECAHRVAHLSQLVSLLLHLERLAVCRGCRVQAASRRLPLRSADCHLLVAPPFHTCLPCLLEEEEEEEEGEDED</sequence>
<reference evidence="7" key="1">
    <citation type="submission" date="2025-05" db="UniProtKB">
        <authorList>
            <consortium name="Ensembl"/>
        </authorList>
    </citation>
    <scope>IDENTIFICATION</scope>
</reference>
<evidence type="ECO:0000313" key="7">
    <source>
        <dbReference type="Ensembl" id="ENSPLAP00000001186.1"/>
    </source>
</evidence>
<evidence type="ECO:0000256" key="3">
    <source>
        <dbReference type="ARBA" id="ARBA00022833"/>
    </source>
</evidence>
<organism evidence="7 8">
    <name type="scientific">Poecilia latipinna</name>
    <name type="common">sailfin molly</name>
    <dbReference type="NCBI Taxonomy" id="48699"/>
    <lineage>
        <taxon>Eukaryota</taxon>
        <taxon>Metazoa</taxon>
        <taxon>Chordata</taxon>
        <taxon>Craniata</taxon>
        <taxon>Vertebrata</taxon>
        <taxon>Euteleostomi</taxon>
        <taxon>Actinopterygii</taxon>
        <taxon>Neopterygii</taxon>
        <taxon>Teleostei</taxon>
        <taxon>Neoteleostei</taxon>
        <taxon>Acanthomorphata</taxon>
        <taxon>Ovalentaria</taxon>
        <taxon>Atherinomorphae</taxon>
        <taxon>Cyprinodontiformes</taxon>
        <taxon>Poeciliidae</taxon>
        <taxon>Poeciliinae</taxon>
        <taxon>Poecilia</taxon>
    </lineage>
</organism>
<feature type="compositionally biased region" description="Acidic residues" evidence="5">
    <location>
        <begin position="25"/>
        <end position="37"/>
    </location>
</feature>
<dbReference type="Ensembl" id="ENSPLAT00000015184.1">
    <property type="protein sequence ID" value="ENSPLAP00000019775.1"/>
    <property type="gene ID" value="ENSPLAG00000002177.1"/>
</dbReference>
<evidence type="ECO:0000256" key="5">
    <source>
        <dbReference type="SAM" id="MobiDB-lite"/>
    </source>
</evidence>
<dbReference type="RefSeq" id="XP_014877609.1">
    <property type="nucleotide sequence ID" value="XM_015022123.1"/>
</dbReference>
<keyword evidence="8" id="KW-1185">Reference proteome</keyword>
<dbReference type="PROSITE" id="PS51058">
    <property type="entry name" value="ZF_CXXC"/>
    <property type="match status" value="1"/>
</dbReference>
<dbReference type="AlphaFoldDB" id="A0A3B3TLK5"/>
<dbReference type="GeneTree" id="ENSGT00940000169444"/>
<feature type="compositionally biased region" description="Basic and acidic residues" evidence="5">
    <location>
        <begin position="335"/>
        <end position="348"/>
    </location>
</feature>
<feature type="region of interest" description="Disordered" evidence="5">
    <location>
        <begin position="160"/>
        <end position="226"/>
    </location>
</feature>
<feature type="domain" description="CXXC-type" evidence="6">
    <location>
        <begin position="273"/>
        <end position="319"/>
    </location>
</feature>
<dbReference type="RefSeq" id="XP_014877607.1">
    <property type="nucleotide sequence ID" value="XM_015022121.1"/>
</dbReference>
<name>A0A3B3TLK5_9TELE</name>
<feature type="compositionally biased region" description="Basic and acidic residues" evidence="5">
    <location>
        <begin position="366"/>
        <end position="377"/>
    </location>
</feature>
<dbReference type="Proteomes" id="UP000261500">
    <property type="component" value="Unplaced"/>
</dbReference>
<feature type="compositionally biased region" description="Polar residues" evidence="5">
    <location>
        <begin position="324"/>
        <end position="334"/>
    </location>
</feature>
<keyword evidence="2 4" id="KW-0863">Zinc-finger</keyword>
<feature type="region of interest" description="Disordered" evidence="5">
    <location>
        <begin position="246"/>
        <end position="274"/>
    </location>
</feature>
<dbReference type="Pfam" id="PF02008">
    <property type="entry name" value="zf-CXXC"/>
    <property type="match status" value="1"/>
</dbReference>
<dbReference type="STRING" id="48699.ENSPLAP00000001186"/>
<dbReference type="Ensembl" id="ENSPLAT00000015174.1">
    <property type="protein sequence ID" value="ENSPLAP00000001186.1"/>
    <property type="gene ID" value="ENSPLAG00000002177.1"/>
</dbReference>
<dbReference type="InterPro" id="IPR002857">
    <property type="entry name" value="Znf_CXXC"/>
</dbReference>
<evidence type="ECO:0000256" key="4">
    <source>
        <dbReference type="PROSITE-ProRule" id="PRU00509"/>
    </source>
</evidence>
<feature type="compositionally biased region" description="Basic residues" evidence="5">
    <location>
        <begin position="378"/>
        <end position="389"/>
    </location>
</feature>
<accession>A0A3B3TLK5</accession>
<evidence type="ECO:0000256" key="2">
    <source>
        <dbReference type="ARBA" id="ARBA00022771"/>
    </source>
</evidence>
<feature type="compositionally biased region" description="Basic and acidic residues" evidence="5">
    <location>
        <begin position="1"/>
        <end position="13"/>
    </location>
</feature>
<dbReference type="OrthoDB" id="10072024at2759"/>
<evidence type="ECO:0000259" key="6">
    <source>
        <dbReference type="PROSITE" id="PS51058"/>
    </source>
</evidence>
<keyword evidence="3" id="KW-0862">Zinc</keyword>
<feature type="compositionally biased region" description="Basic and acidic residues" evidence="5">
    <location>
        <begin position="212"/>
        <end position="226"/>
    </location>
</feature>
<dbReference type="GO" id="GO:0003677">
    <property type="term" value="F:DNA binding"/>
    <property type="evidence" value="ECO:0007669"/>
    <property type="project" value="InterPro"/>
</dbReference>